<evidence type="ECO:0000256" key="6">
    <source>
        <dbReference type="ARBA" id="ARBA00023315"/>
    </source>
</evidence>
<evidence type="ECO:0000256" key="2">
    <source>
        <dbReference type="ARBA" id="ARBA00022475"/>
    </source>
</evidence>
<keyword evidence="7" id="KW-1133">Transmembrane helix</keyword>
<evidence type="ECO:0000313" key="8">
    <source>
        <dbReference type="EMBL" id="AXX92915.1"/>
    </source>
</evidence>
<gene>
    <name evidence="8" type="ORF">AMOL_1955</name>
    <name evidence="9" type="ORF">CPU12_04080</name>
</gene>
<dbReference type="EMBL" id="NXFY01000004">
    <property type="protein sequence ID" value="PHO18747.1"/>
    <property type="molecule type" value="Genomic_DNA"/>
</dbReference>
<reference evidence="9 10" key="1">
    <citation type="submission" date="2017-09" db="EMBL/GenBank/DDBJ databases">
        <title>Arcobacter canalis sp. nov., a new species isolated from a water canal contaminated with urban sewage.</title>
        <authorList>
            <person name="Perez-Cataluna A."/>
            <person name="Salas-Masso N."/>
            <person name="Figueras M.J."/>
        </authorList>
    </citation>
    <scope>NUCLEOTIDE SEQUENCE [LARGE SCALE GENOMIC DNA]</scope>
    <source>
        <strain evidence="9 10">F98-3</strain>
    </source>
</reference>
<protein>
    <submittedName>
        <fullName evidence="9">Lipid A biosynthesis acyltransferase</fullName>
    </submittedName>
    <submittedName>
        <fullName evidence="8">Lipid A biosynthesis lauroyl acyltransferase</fullName>
    </submittedName>
</protein>
<keyword evidence="6 9" id="KW-0012">Acyltransferase</keyword>
<dbReference type="InterPro" id="IPR004960">
    <property type="entry name" value="LipA_acyltrans"/>
</dbReference>
<dbReference type="GO" id="GO:0016746">
    <property type="term" value="F:acyltransferase activity"/>
    <property type="evidence" value="ECO:0007669"/>
    <property type="project" value="UniProtKB-KW"/>
</dbReference>
<name>A0A2G1DJS3_9BACT</name>
<dbReference type="Proteomes" id="UP000262712">
    <property type="component" value="Chromosome"/>
</dbReference>
<dbReference type="GO" id="GO:0005886">
    <property type="term" value="C:plasma membrane"/>
    <property type="evidence" value="ECO:0007669"/>
    <property type="project" value="UniProtKB-SubCell"/>
</dbReference>
<dbReference type="PANTHER" id="PTHR30606:SF9">
    <property type="entry name" value="LIPID A BIOSYNTHESIS LAUROYLTRANSFERASE"/>
    <property type="match status" value="1"/>
</dbReference>
<dbReference type="RefSeq" id="WP_099341805.1">
    <property type="nucleotide sequence ID" value="NZ_CP032098.1"/>
</dbReference>
<evidence type="ECO:0000256" key="5">
    <source>
        <dbReference type="ARBA" id="ARBA00023136"/>
    </source>
</evidence>
<organism evidence="9 10">
    <name type="scientific">Malaciobacter molluscorum LMG 25693</name>
    <dbReference type="NCBI Taxonomy" id="870501"/>
    <lineage>
        <taxon>Bacteria</taxon>
        <taxon>Pseudomonadati</taxon>
        <taxon>Campylobacterota</taxon>
        <taxon>Epsilonproteobacteria</taxon>
        <taxon>Campylobacterales</taxon>
        <taxon>Arcobacteraceae</taxon>
        <taxon>Malaciobacter</taxon>
    </lineage>
</organism>
<keyword evidence="5 7" id="KW-0472">Membrane</keyword>
<dbReference type="KEGG" id="amol:AMOL_1955"/>
<reference evidence="8 11" key="2">
    <citation type="submission" date="2018-08" db="EMBL/GenBank/DDBJ databases">
        <title>Complete genome of the Arcobacter molluscorum type strain LMG 25693.</title>
        <authorList>
            <person name="Miller W.G."/>
            <person name="Yee E."/>
            <person name="Bono J.L."/>
        </authorList>
    </citation>
    <scope>NUCLEOTIDE SEQUENCE [LARGE SCALE GENOMIC DNA]</scope>
    <source>
        <strain evidence="8 11">CECT 7696</strain>
    </source>
</reference>
<evidence type="ECO:0000256" key="3">
    <source>
        <dbReference type="ARBA" id="ARBA00022519"/>
    </source>
</evidence>
<evidence type="ECO:0000313" key="11">
    <source>
        <dbReference type="Proteomes" id="UP000262712"/>
    </source>
</evidence>
<keyword evidence="2" id="KW-1003">Cell membrane</keyword>
<evidence type="ECO:0000256" key="7">
    <source>
        <dbReference type="SAM" id="Phobius"/>
    </source>
</evidence>
<keyword evidence="3" id="KW-0997">Cell inner membrane</keyword>
<keyword evidence="10" id="KW-1185">Reference proteome</keyword>
<dbReference type="NCBIfam" id="NF006270">
    <property type="entry name" value="PRK08419.1"/>
    <property type="match status" value="1"/>
</dbReference>
<sequence>MKRKIKDYYRYILYNIFKFIILITPKFIAKQILIFIAYLANRFNKEHLHIANVNLDLVYGDSISKEKKDEIIFTSYKSLLFNLYEFVENQHISKEKLISKANIENEEVILNAIKDNRKIIYITAHYGGWEIALPYVALKYGKLAVVNRKMDNPYINDMYERARDRNNITMLEKKSAAKGMLKAFKEKKAVALVIDQHMKNGIEIQFFDKKVMATDATARLGLKFDAVIIPIFCVMNDFRDYTLKVGDMIDCKNINFKTEDHIKELTQMQSDLIEKQILEYPHLWFWQHKRWKKYYKNLYDRNKYE</sequence>
<dbReference type="Pfam" id="PF03279">
    <property type="entry name" value="Lip_A_acyltrans"/>
    <property type="match status" value="1"/>
</dbReference>
<feature type="transmembrane region" description="Helical" evidence="7">
    <location>
        <begin position="12"/>
        <end position="40"/>
    </location>
</feature>
<evidence type="ECO:0000313" key="9">
    <source>
        <dbReference type="EMBL" id="PHO18747.1"/>
    </source>
</evidence>
<dbReference type="PANTHER" id="PTHR30606">
    <property type="entry name" value="LIPID A BIOSYNTHESIS LAUROYL ACYLTRANSFERASE"/>
    <property type="match status" value="1"/>
</dbReference>
<evidence type="ECO:0000256" key="1">
    <source>
        <dbReference type="ARBA" id="ARBA00004533"/>
    </source>
</evidence>
<dbReference type="EMBL" id="CP032098">
    <property type="protein sequence ID" value="AXX92915.1"/>
    <property type="molecule type" value="Genomic_DNA"/>
</dbReference>
<keyword evidence="4 9" id="KW-0808">Transferase</keyword>
<dbReference type="CDD" id="cd07984">
    <property type="entry name" value="LPLAT_LABLAT-like"/>
    <property type="match status" value="1"/>
</dbReference>
<dbReference type="AlphaFoldDB" id="A0A2G1DJS3"/>
<dbReference type="Proteomes" id="UP000221222">
    <property type="component" value="Unassembled WGS sequence"/>
</dbReference>
<comment type="subcellular location">
    <subcellularLocation>
        <location evidence="1">Cell inner membrane</location>
    </subcellularLocation>
</comment>
<accession>A0A2G1DJS3</accession>
<proteinExistence type="predicted"/>
<dbReference type="GO" id="GO:0009247">
    <property type="term" value="P:glycolipid biosynthetic process"/>
    <property type="evidence" value="ECO:0007669"/>
    <property type="project" value="UniProtKB-ARBA"/>
</dbReference>
<evidence type="ECO:0000256" key="4">
    <source>
        <dbReference type="ARBA" id="ARBA00022679"/>
    </source>
</evidence>
<keyword evidence="7" id="KW-0812">Transmembrane</keyword>
<evidence type="ECO:0000313" key="10">
    <source>
        <dbReference type="Proteomes" id="UP000221222"/>
    </source>
</evidence>